<dbReference type="PANTHER" id="PTHR45964">
    <property type="entry name" value="WSCD FAMILY MEMBER CG9164"/>
    <property type="match status" value="1"/>
</dbReference>
<feature type="domain" description="WSC" evidence="2">
    <location>
        <begin position="81"/>
        <end position="176"/>
    </location>
</feature>
<dbReference type="Pfam" id="PF01822">
    <property type="entry name" value="WSC"/>
    <property type="match status" value="1"/>
</dbReference>
<dbReference type="InterPro" id="IPR002889">
    <property type="entry name" value="WSC_carb-bd"/>
</dbReference>
<dbReference type="STRING" id="98765.A0A2R6NIV4"/>
<proteinExistence type="predicted"/>
<protein>
    <recommendedName>
        <fullName evidence="2">WSC domain-containing protein</fullName>
    </recommendedName>
</protein>
<sequence length="176" mass="18593">MQCPADRPNAGCFQYINPFSANAYQWAAQGIQVTSPDALIGGPFIEFDDGVLGCTGVDCDGPETPLPPLEYPAADTLPDGWDIAVACAVDVPERVLSDVIVSYLPSTIPNSCISSCEAQGYHFAGVEYGDECYCGTGYSGGVVPAAANISDCNVRCAGEYYISCGGSWRMQIYSDI</sequence>
<organism evidence="3 4">
    <name type="scientific">Hermanssonia centrifuga</name>
    <dbReference type="NCBI Taxonomy" id="98765"/>
    <lineage>
        <taxon>Eukaryota</taxon>
        <taxon>Fungi</taxon>
        <taxon>Dikarya</taxon>
        <taxon>Basidiomycota</taxon>
        <taxon>Agaricomycotina</taxon>
        <taxon>Agaricomycetes</taxon>
        <taxon>Polyporales</taxon>
        <taxon>Meruliaceae</taxon>
        <taxon>Hermanssonia</taxon>
    </lineage>
</organism>
<accession>A0A2R6NIV4</accession>
<keyword evidence="4" id="KW-1185">Reference proteome</keyword>
<keyword evidence="1" id="KW-0677">Repeat</keyword>
<evidence type="ECO:0000313" key="4">
    <source>
        <dbReference type="Proteomes" id="UP000186601"/>
    </source>
</evidence>
<evidence type="ECO:0000313" key="3">
    <source>
        <dbReference type="EMBL" id="PSR71932.1"/>
    </source>
</evidence>
<dbReference type="AlphaFoldDB" id="A0A2R6NIV4"/>
<comment type="caution">
    <text evidence="3">The sequence shown here is derived from an EMBL/GenBank/DDBJ whole genome shotgun (WGS) entry which is preliminary data.</text>
</comment>
<dbReference type="EMBL" id="MLYV02001230">
    <property type="protein sequence ID" value="PSR71932.1"/>
    <property type="molecule type" value="Genomic_DNA"/>
</dbReference>
<dbReference type="InterPro" id="IPR051589">
    <property type="entry name" value="Sialate-O-sulfotransferase"/>
</dbReference>
<dbReference type="Proteomes" id="UP000186601">
    <property type="component" value="Unassembled WGS sequence"/>
</dbReference>
<name>A0A2R6NIV4_9APHY</name>
<evidence type="ECO:0000259" key="2">
    <source>
        <dbReference type="PROSITE" id="PS51212"/>
    </source>
</evidence>
<dbReference type="PROSITE" id="PS51212">
    <property type="entry name" value="WSC"/>
    <property type="match status" value="1"/>
</dbReference>
<reference evidence="3 4" key="1">
    <citation type="submission" date="2018-02" db="EMBL/GenBank/DDBJ databases">
        <title>Genome sequence of the basidiomycete white-rot fungus Phlebia centrifuga.</title>
        <authorList>
            <person name="Granchi Z."/>
            <person name="Peng M."/>
            <person name="de Vries R.P."/>
            <person name="Hilden K."/>
            <person name="Makela M.R."/>
            <person name="Grigoriev I."/>
            <person name="Riley R."/>
        </authorList>
    </citation>
    <scope>NUCLEOTIDE SEQUENCE [LARGE SCALE GENOMIC DNA]</scope>
    <source>
        <strain evidence="3 4">FBCC195</strain>
    </source>
</reference>
<gene>
    <name evidence="3" type="ORF">PHLCEN_2v12142</name>
</gene>
<dbReference type="PANTHER" id="PTHR45964:SF5">
    <property type="entry name" value="WSCD FAMILY MEMBER CG9164"/>
    <property type="match status" value="1"/>
</dbReference>
<dbReference type="OrthoDB" id="5985073at2759"/>
<dbReference type="SMART" id="SM00321">
    <property type="entry name" value="WSC"/>
    <property type="match status" value="1"/>
</dbReference>
<evidence type="ECO:0000256" key="1">
    <source>
        <dbReference type="ARBA" id="ARBA00022737"/>
    </source>
</evidence>